<proteinExistence type="predicted"/>
<protein>
    <recommendedName>
        <fullName evidence="3">Phage protein</fullName>
    </recommendedName>
</protein>
<gene>
    <name evidence="1" type="ORF">LVJ83_04895</name>
</gene>
<dbReference type="EMBL" id="CP091508">
    <property type="protein sequence ID" value="UOO82805.1"/>
    <property type="molecule type" value="Genomic_DNA"/>
</dbReference>
<accession>A0ABY4DUU5</accession>
<keyword evidence="2" id="KW-1185">Reference proteome</keyword>
<evidence type="ECO:0000313" key="1">
    <source>
        <dbReference type="EMBL" id="UOO82805.1"/>
    </source>
</evidence>
<dbReference type="Proteomes" id="UP000829817">
    <property type="component" value="Chromosome"/>
</dbReference>
<evidence type="ECO:0000313" key="2">
    <source>
        <dbReference type="Proteomes" id="UP000829817"/>
    </source>
</evidence>
<dbReference type="RefSeq" id="WP_244786880.1">
    <property type="nucleotide sequence ID" value="NZ_CP091508.1"/>
</dbReference>
<evidence type="ECO:0008006" key="3">
    <source>
        <dbReference type="Google" id="ProtNLM"/>
    </source>
</evidence>
<name>A0ABY4DUU5_9NEIS</name>
<organism evidence="1 2">
    <name type="scientific">Uruburuella testudinis</name>
    <dbReference type="NCBI Taxonomy" id="1282863"/>
    <lineage>
        <taxon>Bacteria</taxon>
        <taxon>Pseudomonadati</taxon>
        <taxon>Pseudomonadota</taxon>
        <taxon>Betaproteobacteria</taxon>
        <taxon>Neisseriales</taxon>
        <taxon>Neisseriaceae</taxon>
        <taxon>Uruburuella</taxon>
    </lineage>
</organism>
<reference evidence="1 2" key="1">
    <citation type="journal article" date="2022" name="Res Sq">
        <title>Evolution of multicellular longitudinally dividing oral cavity symbionts (Neisseriaceae).</title>
        <authorList>
            <person name="Nyongesa S."/>
            <person name="Weber P."/>
            <person name="Bernet E."/>
            <person name="Pullido F."/>
            <person name="Nieckarz M."/>
            <person name="Delaby M."/>
            <person name="Nieves C."/>
            <person name="Viehboeck T."/>
            <person name="Krause N."/>
            <person name="Rivera-Millot A."/>
            <person name="Nakamura A."/>
            <person name="Vischer N."/>
            <person name="VanNieuwenhze M."/>
            <person name="Brun Y."/>
            <person name="Cava F."/>
            <person name="Bulgheresi S."/>
            <person name="Veyrier F."/>
        </authorList>
    </citation>
    <scope>NUCLEOTIDE SEQUENCE [LARGE SCALE GENOMIC DNA]</scope>
    <source>
        <strain evidence="1 2">CCUG 63373m</strain>
    </source>
</reference>
<sequence>MISMELVAKSRREGMRWNIINTLNLARPHTTAETFLLDVMNAIYPQTTALELRQQLDYLADRKLVDINKQPHGLWFADLTSLGVDIAEYTVACRPGIARPEKVWS</sequence>